<dbReference type="InterPro" id="IPR009967">
    <property type="entry name" value="Flagellum_FlbT"/>
</dbReference>
<dbReference type="OrthoDB" id="8561314at2"/>
<dbReference type="AlphaFoldDB" id="A0A5C6UA34"/>
<protein>
    <submittedName>
        <fullName evidence="4">Flagellar biosynthesis repressor FlbT</fullName>
    </submittedName>
</protein>
<keyword evidence="4" id="KW-0966">Cell projection</keyword>
<keyword evidence="5" id="KW-1185">Reference proteome</keyword>
<comment type="caution">
    <text evidence="4">The sequence shown here is derived from an EMBL/GenBank/DDBJ whole genome shotgun (WGS) entry which is preliminary data.</text>
</comment>
<keyword evidence="4" id="KW-0969">Cilium</keyword>
<gene>
    <name evidence="4" type="ORF">FSB78_00700</name>
</gene>
<evidence type="ECO:0000256" key="1">
    <source>
        <dbReference type="ARBA" id="ARBA00022491"/>
    </source>
</evidence>
<evidence type="ECO:0000313" key="5">
    <source>
        <dbReference type="Proteomes" id="UP000321250"/>
    </source>
</evidence>
<evidence type="ECO:0000256" key="2">
    <source>
        <dbReference type="ARBA" id="ARBA00022795"/>
    </source>
</evidence>
<dbReference type="Proteomes" id="UP000321250">
    <property type="component" value="Unassembled WGS sequence"/>
</dbReference>
<dbReference type="GO" id="GO:0048027">
    <property type="term" value="F:mRNA 5'-UTR binding"/>
    <property type="evidence" value="ECO:0007669"/>
    <property type="project" value="InterPro"/>
</dbReference>
<proteinExistence type="predicted"/>
<organism evidence="4 5">
    <name type="scientific">Sphingomonas ginsenosidivorax</name>
    <dbReference type="NCBI Taxonomy" id="862135"/>
    <lineage>
        <taxon>Bacteria</taxon>
        <taxon>Pseudomonadati</taxon>
        <taxon>Pseudomonadota</taxon>
        <taxon>Alphaproteobacteria</taxon>
        <taxon>Sphingomonadales</taxon>
        <taxon>Sphingomonadaceae</taxon>
        <taxon>Sphingomonas</taxon>
    </lineage>
</organism>
<dbReference type="Pfam" id="PF07378">
    <property type="entry name" value="FlbT"/>
    <property type="match status" value="1"/>
</dbReference>
<dbReference type="EMBL" id="VOQR01000001">
    <property type="protein sequence ID" value="TXC69644.1"/>
    <property type="molecule type" value="Genomic_DNA"/>
</dbReference>
<keyword evidence="1" id="KW-0678">Repressor</keyword>
<sequence>MTLRISLRDGEQVIVNGAVLRSIGRTDLCVENSVTVLRGREVMSAEDATTPARRLYYACMLAYIDPDGAAAHHDAIVGYLRGLVGALEAPEARAACTRFACKVATSDFYRALADCRALIAYEADVFARADQAA</sequence>
<keyword evidence="4" id="KW-0282">Flagellum</keyword>
<dbReference type="RefSeq" id="WP_147079092.1">
    <property type="nucleotide sequence ID" value="NZ_VOQR01000001.1"/>
</dbReference>
<dbReference type="GO" id="GO:0006402">
    <property type="term" value="P:mRNA catabolic process"/>
    <property type="evidence" value="ECO:0007669"/>
    <property type="project" value="InterPro"/>
</dbReference>
<keyword evidence="3" id="KW-0694">RNA-binding</keyword>
<reference evidence="4 5" key="1">
    <citation type="journal article" date="2013" name="Antonie Van Leeuwenhoek">
        <title>Sphingomonas ginsenosidivorax sp. nov., with the ability to transform ginsenosides.</title>
        <authorList>
            <person name="Jin X.F."/>
            <person name="Kim J.K."/>
            <person name="Liu Q.M."/>
            <person name="Kang M.S."/>
            <person name="He D."/>
            <person name="Jin F.X."/>
            <person name="Kim S.C."/>
            <person name="Im W.T."/>
        </authorList>
    </citation>
    <scope>NUCLEOTIDE SEQUENCE [LARGE SCALE GENOMIC DNA]</scope>
    <source>
        <strain evidence="4 5">KHI67</strain>
    </source>
</reference>
<evidence type="ECO:0000256" key="3">
    <source>
        <dbReference type="ARBA" id="ARBA00022884"/>
    </source>
</evidence>
<dbReference type="GO" id="GO:0044781">
    <property type="term" value="P:bacterial-type flagellum organization"/>
    <property type="evidence" value="ECO:0007669"/>
    <property type="project" value="UniProtKB-KW"/>
</dbReference>
<name>A0A5C6UA34_9SPHN</name>
<keyword evidence="2" id="KW-1005">Bacterial flagellum biogenesis</keyword>
<evidence type="ECO:0000313" key="4">
    <source>
        <dbReference type="EMBL" id="TXC69644.1"/>
    </source>
</evidence>
<dbReference type="GO" id="GO:1902209">
    <property type="term" value="P:negative regulation of bacterial-type flagellum assembly"/>
    <property type="evidence" value="ECO:0007669"/>
    <property type="project" value="InterPro"/>
</dbReference>
<accession>A0A5C6UA34</accession>